<keyword evidence="4 5" id="KW-0378">Hydrolase</keyword>
<evidence type="ECO:0000256" key="1">
    <source>
        <dbReference type="ARBA" id="ARBA00022490"/>
    </source>
</evidence>
<evidence type="ECO:0000313" key="12">
    <source>
        <dbReference type="Proteomes" id="UP000643672"/>
    </source>
</evidence>
<reference evidence="9" key="2">
    <citation type="journal article" date="2017" name="Stand. Genomic Sci.">
        <title>Genome sequence of the sulfur-oxidizing Bathymodiolus thermophilus gill endosymbiont.</title>
        <authorList>
            <person name="Ponnudurai R."/>
            <person name="Sayavedra L."/>
            <person name="Kleiner M."/>
            <person name="Heiden S.E."/>
            <person name="Thurmer A."/>
            <person name="Felbeck H."/>
            <person name="Schluter R."/>
            <person name="Sievert S.M."/>
            <person name="Daniel R."/>
            <person name="Schweder T."/>
            <person name="Markert S."/>
        </authorList>
    </citation>
    <scope>NUCLEOTIDE SEQUENCE</scope>
    <source>
        <strain evidence="9">BAT/CrabSpa'14</strain>
    </source>
</reference>
<dbReference type="PANTHER" id="PTHR33317">
    <property type="entry name" value="POLYNUCLEOTIDYL TRANSFERASE, RIBONUCLEASE H-LIKE SUPERFAMILY PROTEIN"/>
    <property type="match status" value="1"/>
</dbReference>
<dbReference type="CDD" id="cd16964">
    <property type="entry name" value="YqgF"/>
    <property type="match status" value="1"/>
</dbReference>
<dbReference type="HAMAP" id="MF_00651">
    <property type="entry name" value="Nuclease_YqgF"/>
    <property type="match status" value="1"/>
</dbReference>
<keyword evidence="2 5" id="KW-0690">Ribosome biogenesis</keyword>
<dbReference type="SUPFAM" id="SSF53098">
    <property type="entry name" value="Ribonuclease H-like"/>
    <property type="match status" value="1"/>
</dbReference>
<dbReference type="OrthoDB" id="9796140at2"/>
<evidence type="ECO:0000313" key="10">
    <source>
        <dbReference type="Proteomes" id="UP000182798"/>
    </source>
</evidence>
<proteinExistence type="inferred from homology"/>
<keyword evidence="3 5" id="KW-0540">Nuclease</keyword>
<feature type="domain" description="YqgF/RNase H-like" evidence="6">
    <location>
        <begin position="4"/>
        <end position="105"/>
    </location>
</feature>
<reference evidence="8 12" key="4">
    <citation type="submission" date="2020-05" db="EMBL/GenBank/DDBJ databases">
        <authorList>
            <person name="Petersen J."/>
            <person name="Sayavedra L."/>
        </authorList>
    </citation>
    <scope>NUCLEOTIDE SEQUENCE [LARGE SCALE GENOMIC DNA]</scope>
    <source>
        <strain evidence="8">B thermophilus SOXS</strain>
    </source>
</reference>
<keyword evidence="12" id="KW-1185">Reference proteome</keyword>
<evidence type="ECO:0000256" key="2">
    <source>
        <dbReference type="ARBA" id="ARBA00022517"/>
    </source>
</evidence>
<evidence type="ECO:0000313" key="9">
    <source>
        <dbReference type="EMBL" id="OIR24536.1"/>
    </source>
</evidence>
<accession>A0A1J5TUP9</accession>
<dbReference type="EMBL" id="CAESAQ020000059">
    <property type="protein sequence ID" value="CAB5500128.1"/>
    <property type="molecule type" value="Genomic_DNA"/>
</dbReference>
<dbReference type="Pfam" id="PF03652">
    <property type="entry name" value="RuvX"/>
    <property type="match status" value="1"/>
</dbReference>
<dbReference type="RefSeq" id="WP_071564534.1">
    <property type="nucleotide sequence ID" value="NZ_CAESAQ020000059.1"/>
</dbReference>
<name>A0A1J5TUP9_9GAMM</name>
<dbReference type="Proteomes" id="UP000182798">
    <property type="component" value="Unassembled WGS sequence"/>
</dbReference>
<dbReference type="Gene3D" id="3.30.420.140">
    <property type="entry name" value="YqgF/RNase H-like domain"/>
    <property type="match status" value="1"/>
</dbReference>
<organism evidence="9 10">
    <name type="scientific">Bathymodiolus thermophilus thioautotrophic gill symbiont</name>
    <dbReference type="NCBI Taxonomy" id="2360"/>
    <lineage>
        <taxon>Bacteria</taxon>
        <taxon>Pseudomonadati</taxon>
        <taxon>Pseudomonadota</taxon>
        <taxon>Gammaproteobacteria</taxon>
        <taxon>sulfur-oxidizing symbionts</taxon>
    </lineage>
</organism>
<evidence type="ECO:0000313" key="7">
    <source>
        <dbReference type="EMBL" id="AYQ55851.1"/>
    </source>
</evidence>
<evidence type="ECO:0000256" key="5">
    <source>
        <dbReference type="HAMAP-Rule" id="MF_00651"/>
    </source>
</evidence>
<dbReference type="EMBL" id="MIQH01000618">
    <property type="protein sequence ID" value="OIR24536.1"/>
    <property type="molecule type" value="Genomic_DNA"/>
</dbReference>
<reference evidence="10" key="1">
    <citation type="submission" date="2016-09" db="EMBL/GenBank/DDBJ databases">
        <title>Genome Sequence of Bathymodiolus thermophilus sulfur-oxidizing gill endosymbiont.</title>
        <authorList>
            <person name="Ponnudurai R."/>
            <person name="Kleiner M."/>
            <person name="Sayavedra L."/>
            <person name="Thuermer A."/>
            <person name="Felbeck H."/>
            <person name="Schlueter R."/>
            <person name="Schweder T."/>
            <person name="Markert S."/>
        </authorList>
    </citation>
    <scope>NUCLEOTIDE SEQUENCE [LARGE SCALE GENOMIC DNA]</scope>
    <source>
        <strain evidence="10">BAT/CrabSpa'14</strain>
    </source>
</reference>
<gene>
    <name evidence="9" type="ORF">BGC33_14680</name>
    <name evidence="7" type="ORF">MS2017_0090</name>
    <name evidence="8" type="ORF">THERMOS_1154</name>
</gene>
<comment type="function">
    <text evidence="5">Could be a nuclease involved in processing of the 5'-end of pre-16S rRNA.</text>
</comment>
<evidence type="ECO:0000256" key="4">
    <source>
        <dbReference type="ARBA" id="ARBA00022801"/>
    </source>
</evidence>
<dbReference type="EMBL" id="CP024634">
    <property type="protein sequence ID" value="AYQ55851.1"/>
    <property type="molecule type" value="Genomic_DNA"/>
</dbReference>
<dbReference type="GO" id="GO:0004518">
    <property type="term" value="F:nuclease activity"/>
    <property type="evidence" value="ECO:0007669"/>
    <property type="project" value="UniProtKB-KW"/>
</dbReference>
<dbReference type="Proteomes" id="UP000643672">
    <property type="component" value="Unassembled WGS sequence"/>
</dbReference>
<dbReference type="InterPro" id="IPR005227">
    <property type="entry name" value="YqgF"/>
</dbReference>
<comment type="subcellular location">
    <subcellularLocation>
        <location evidence="5">Cytoplasm</location>
    </subcellularLocation>
</comment>
<reference evidence="7 11" key="3">
    <citation type="submission" date="2017-11" db="EMBL/GenBank/DDBJ databases">
        <title>Genome sequence of the bacterial symbiont EPR9N from a vent mussel Bathymodiolus thermophilus.</title>
        <authorList>
            <person name="Won Y.-J."/>
        </authorList>
    </citation>
    <scope>NUCLEOTIDE SEQUENCE [LARGE SCALE GENOMIC DNA]</scope>
    <source>
        <strain evidence="7 11">EPR9N</strain>
    </source>
</reference>
<dbReference type="KEGG" id="bthg:MS2017_0090"/>
<sequence length="142" mass="16031">MDIETYLGFDVGTKRTGVAIANSLTHTANGISVVKNNKDGSTNFAGFDEIVNAHNVSKFIIGLPLDKDGKTQEMTFIAQSFGRKLTNRYNIEVVFIDEYLSSFDAKKQLKYNHYHPNAKRGEVDKQSSQLILQTWLNENRLD</sequence>
<evidence type="ECO:0000313" key="8">
    <source>
        <dbReference type="EMBL" id="CAB5500128.1"/>
    </source>
</evidence>
<dbReference type="GO" id="GO:0000967">
    <property type="term" value="P:rRNA 5'-end processing"/>
    <property type="evidence" value="ECO:0007669"/>
    <property type="project" value="UniProtKB-UniRule"/>
</dbReference>
<dbReference type="EC" id="3.1.-.-" evidence="5"/>
<dbReference type="InterPro" id="IPR037027">
    <property type="entry name" value="YqgF/RNaseH-like_dom_sf"/>
</dbReference>
<dbReference type="AlphaFoldDB" id="A0A1J5TUP9"/>
<dbReference type="InterPro" id="IPR012337">
    <property type="entry name" value="RNaseH-like_sf"/>
</dbReference>
<keyword evidence="1 5" id="KW-0963">Cytoplasm</keyword>
<dbReference type="Proteomes" id="UP000278334">
    <property type="component" value="Chromosome"/>
</dbReference>
<evidence type="ECO:0000256" key="3">
    <source>
        <dbReference type="ARBA" id="ARBA00022722"/>
    </source>
</evidence>
<comment type="similarity">
    <text evidence="5">Belongs to the YqgF HJR family.</text>
</comment>
<evidence type="ECO:0000259" key="6">
    <source>
        <dbReference type="SMART" id="SM00732"/>
    </source>
</evidence>
<dbReference type="SMART" id="SM00732">
    <property type="entry name" value="YqgFc"/>
    <property type="match status" value="1"/>
</dbReference>
<evidence type="ECO:0000313" key="11">
    <source>
        <dbReference type="Proteomes" id="UP000278334"/>
    </source>
</evidence>
<dbReference type="NCBIfam" id="TIGR00250">
    <property type="entry name" value="RNAse_H_YqgF"/>
    <property type="match status" value="1"/>
</dbReference>
<dbReference type="GO" id="GO:0005829">
    <property type="term" value="C:cytosol"/>
    <property type="evidence" value="ECO:0007669"/>
    <property type="project" value="TreeGrafter"/>
</dbReference>
<dbReference type="GO" id="GO:0016788">
    <property type="term" value="F:hydrolase activity, acting on ester bonds"/>
    <property type="evidence" value="ECO:0007669"/>
    <property type="project" value="UniProtKB-UniRule"/>
</dbReference>
<dbReference type="InterPro" id="IPR006641">
    <property type="entry name" value="YqgF/RNaseH-like_dom"/>
</dbReference>
<dbReference type="PANTHER" id="PTHR33317:SF4">
    <property type="entry name" value="POLYNUCLEOTIDYL TRANSFERASE, RIBONUCLEASE H-LIKE SUPERFAMILY PROTEIN"/>
    <property type="match status" value="1"/>
</dbReference>
<protein>
    <recommendedName>
        <fullName evidence="5">Putative pre-16S rRNA nuclease</fullName>
        <ecNumber evidence="5">3.1.-.-</ecNumber>
    </recommendedName>
</protein>